<dbReference type="Pfam" id="PF13304">
    <property type="entry name" value="AAA_21"/>
    <property type="match status" value="1"/>
</dbReference>
<reference evidence="2 3" key="1">
    <citation type="submission" date="2018-08" db="EMBL/GenBank/DDBJ databases">
        <title>A genome reference for cultivated species of the human gut microbiota.</title>
        <authorList>
            <person name="Zou Y."/>
            <person name="Xue W."/>
            <person name="Luo G."/>
        </authorList>
    </citation>
    <scope>NUCLEOTIDE SEQUENCE [LARGE SCALE GENOMIC DNA]</scope>
    <source>
        <strain evidence="2 3">AM42-1AC</strain>
    </source>
</reference>
<dbReference type="PANTHER" id="PTHR40396:SF1">
    <property type="entry name" value="ATPASE AAA-TYPE CORE DOMAIN-CONTAINING PROTEIN"/>
    <property type="match status" value="1"/>
</dbReference>
<accession>A0A413TYN1</accession>
<evidence type="ECO:0000313" key="3">
    <source>
        <dbReference type="Proteomes" id="UP000283492"/>
    </source>
</evidence>
<dbReference type="InterPro" id="IPR003959">
    <property type="entry name" value="ATPase_AAA_core"/>
</dbReference>
<protein>
    <recommendedName>
        <fullName evidence="1">ATPase AAA-type core domain-containing protein</fullName>
    </recommendedName>
</protein>
<dbReference type="SUPFAM" id="SSF52540">
    <property type="entry name" value="P-loop containing nucleoside triphosphate hydrolases"/>
    <property type="match status" value="1"/>
</dbReference>
<proteinExistence type="predicted"/>
<dbReference type="AlphaFoldDB" id="A0A413TYN1"/>
<gene>
    <name evidence="2" type="ORF">DW914_06040</name>
</gene>
<dbReference type="GO" id="GO:0016887">
    <property type="term" value="F:ATP hydrolysis activity"/>
    <property type="evidence" value="ECO:0007669"/>
    <property type="project" value="InterPro"/>
</dbReference>
<dbReference type="EMBL" id="QSFX01000007">
    <property type="protein sequence ID" value="RHA90056.1"/>
    <property type="molecule type" value="Genomic_DNA"/>
</dbReference>
<feature type="domain" description="ATPase AAA-type core" evidence="1">
    <location>
        <begin position="46"/>
        <end position="387"/>
    </location>
</feature>
<name>A0A413TYN1_9FIRM</name>
<dbReference type="GO" id="GO:0005524">
    <property type="term" value="F:ATP binding"/>
    <property type="evidence" value="ECO:0007669"/>
    <property type="project" value="InterPro"/>
</dbReference>
<dbReference type="PANTHER" id="PTHR40396">
    <property type="entry name" value="ATPASE-LIKE PROTEIN"/>
    <property type="match status" value="1"/>
</dbReference>
<sequence length="448" mass="51727">MLIRFSVENFLSFNQRQVFSMAAAKHTRHKEQLVIAQGKRLLKAGILFGANAAGKSNLIKAIKFGKDIALRGVSGGKLVNRNFRIDSTSINRPGVFQFDFYNNGCFYSYGFAVSYLQAKIVSEWLYRIDGDREISVFERNEDGTINTDIKFSNAENKQRFLIYSEDVKDDTTFLAEIVGHKLEDIAEFTPFFDTKEWFESIIIIFPQTKFGDYRNLIMNDTLSSMGKLLTYFDTGIVSLSGDEKSMDEVLSFLPEELKNQVSHDVQEAFEKAENTKKLKSVEITIMGRRLSFSKNNDGTITAARLMMNHGNEDDLFELLDESDGTRRLFDLIPLYQKANQNYIIIVDELDRSFHTKLTIEFIEKFFEKTEGAFTQLIVTLHDSNIMNLNLLRQDEIWFVERKADHSSELYSLNKFKERFDRSVAKDYLLGRYGALPNFGIDPWDEEEE</sequence>
<dbReference type="Proteomes" id="UP000283492">
    <property type="component" value="Unassembled WGS sequence"/>
</dbReference>
<dbReference type="RefSeq" id="WP_118580577.1">
    <property type="nucleotide sequence ID" value="NZ_CABJFX010000007.1"/>
</dbReference>
<dbReference type="Gene3D" id="3.40.50.300">
    <property type="entry name" value="P-loop containing nucleotide triphosphate hydrolases"/>
    <property type="match status" value="1"/>
</dbReference>
<evidence type="ECO:0000259" key="1">
    <source>
        <dbReference type="Pfam" id="PF13304"/>
    </source>
</evidence>
<evidence type="ECO:0000313" key="2">
    <source>
        <dbReference type="EMBL" id="RHA90056.1"/>
    </source>
</evidence>
<comment type="caution">
    <text evidence="2">The sequence shown here is derived from an EMBL/GenBank/DDBJ whole genome shotgun (WGS) entry which is preliminary data.</text>
</comment>
<organism evidence="2 3">
    <name type="scientific">Roseburia inulinivorans</name>
    <dbReference type="NCBI Taxonomy" id="360807"/>
    <lineage>
        <taxon>Bacteria</taxon>
        <taxon>Bacillati</taxon>
        <taxon>Bacillota</taxon>
        <taxon>Clostridia</taxon>
        <taxon>Lachnospirales</taxon>
        <taxon>Lachnospiraceae</taxon>
        <taxon>Roseburia</taxon>
    </lineage>
</organism>
<dbReference type="InterPro" id="IPR027417">
    <property type="entry name" value="P-loop_NTPase"/>
</dbReference>